<name>A0ABS7TKG7_9BACT</name>
<accession>A0ABS7TKG7</accession>
<dbReference type="CDD" id="cd14014">
    <property type="entry name" value="STKc_PknB_like"/>
    <property type="match status" value="2"/>
</dbReference>
<dbReference type="InterPro" id="IPR000719">
    <property type="entry name" value="Prot_kinase_dom"/>
</dbReference>
<reference evidence="7" key="1">
    <citation type="submission" date="2021-08" db="EMBL/GenBank/DDBJ databases">
        <authorList>
            <person name="Stevens D.C."/>
        </authorList>
    </citation>
    <scope>NUCLEOTIDE SEQUENCE</scope>
    <source>
        <strain evidence="7">DSM 53165</strain>
    </source>
</reference>
<dbReference type="InterPro" id="IPR011009">
    <property type="entry name" value="Kinase-like_dom_sf"/>
</dbReference>
<evidence type="ECO:0000313" key="8">
    <source>
        <dbReference type="Proteomes" id="UP001139031"/>
    </source>
</evidence>
<dbReference type="Proteomes" id="UP001139031">
    <property type="component" value="Unassembled WGS sequence"/>
</dbReference>
<dbReference type="Gene3D" id="1.10.510.10">
    <property type="entry name" value="Transferase(Phosphotransferase) domain 1"/>
    <property type="match status" value="2"/>
</dbReference>
<dbReference type="Gene3D" id="3.30.200.20">
    <property type="entry name" value="Phosphorylase Kinase, domain 1"/>
    <property type="match status" value="1"/>
</dbReference>
<dbReference type="PANTHER" id="PTHR43289:SF34">
    <property type="entry name" value="SERINE_THREONINE-PROTEIN KINASE YBDM-RELATED"/>
    <property type="match status" value="1"/>
</dbReference>
<keyword evidence="4" id="KW-0067">ATP-binding</keyword>
<comment type="caution">
    <text evidence="7">The sequence shown here is derived from an EMBL/GenBank/DDBJ whole genome shotgun (WGS) entry which is preliminary data.</text>
</comment>
<protein>
    <submittedName>
        <fullName evidence="7">Serine/threonine protein kinase</fullName>
    </submittedName>
</protein>
<keyword evidence="8" id="KW-1185">Reference proteome</keyword>
<dbReference type="PANTHER" id="PTHR43289">
    <property type="entry name" value="MITOGEN-ACTIVATED PROTEIN KINASE KINASE KINASE 20-RELATED"/>
    <property type="match status" value="1"/>
</dbReference>
<evidence type="ECO:0000256" key="5">
    <source>
        <dbReference type="SAM" id="MobiDB-lite"/>
    </source>
</evidence>
<sequence>MVDPWTSHNAPAEAPPENFTGRTLAGRFRLDERVVYTRTSSLYRGRDLHGRAAVAVKILRPELDGGREERFRREGQILANIRHANIADFIDCGRTGDGLCYLVTAFVDGLSLAECIDAEPLPLAEVWQVGLQLADALDCAHERGVIHRDIKPSNVMRTASGVVKLIDFGIARVEANAELEVTPVRHPTAIGVAVGTPGFVPPEAGVQIDARTDVFGLGRTLYRLLTRNAAKDAPAGLEKVPEPLRRVVLQAMLDEPAARIASAREFRGRWREAGAQVWPLADVLPLRPAPQVWPPPSSQAPAPDLVEKCSRASAGEPCTTTVPPRLFERRLELRTLLGKGRRGQTWRAYHHTLGRDVAVKIVPRALPDGEVAAALCREAMALDKLRHRAFPRVLECDYAEDGSWYMVEEYIDGEPLGETFKRAPIDPLVAVELVGEVAEALAEAHARGIVHGDIHGGNILLERGLPPRPRIIDLSECRLAAAFFAATDQRYASIPLLRPDVGAIHGHPSFCAPELGRGAHPSEAADVYALGVVLFVLLTGEQRGNGALRELFAEGEREAAGERLRERVIASAPELADTFIAADLQDILAPEPERRTATMAGLLEMLRVEAEALRELRSPAAEVRPAAGHVERNAPPSRALRIMAAGALVVAALAAATAALWPAPALDPTVATEDDTEQSSDVAPTPPARAAMIPVNTAASPRRAATPATRADVHAAVAAHLAELRRCPDAPGRLTLALDVGRGVALAEIQHVEVDPSEPLDRCVRAIVDSIRLPTSATSIRHTLSLDLSDGEL</sequence>
<dbReference type="RefSeq" id="WP_224190365.1">
    <property type="nucleotide sequence ID" value="NZ_JAIRAU010000001.1"/>
</dbReference>
<gene>
    <name evidence="7" type="ORF">K7C98_05055</name>
</gene>
<keyword evidence="1" id="KW-0808">Transferase</keyword>
<evidence type="ECO:0000259" key="6">
    <source>
        <dbReference type="PROSITE" id="PS50011"/>
    </source>
</evidence>
<keyword evidence="2" id="KW-0547">Nucleotide-binding</keyword>
<feature type="domain" description="Protein kinase" evidence="6">
    <location>
        <begin position="28"/>
        <end position="271"/>
    </location>
</feature>
<dbReference type="PROSITE" id="PS50011">
    <property type="entry name" value="PROTEIN_KINASE_DOM"/>
    <property type="match status" value="2"/>
</dbReference>
<feature type="region of interest" description="Disordered" evidence="5">
    <location>
        <begin position="1"/>
        <end position="20"/>
    </location>
</feature>
<organism evidence="7 8">
    <name type="scientific">Nannocystis pusilla</name>
    <dbReference type="NCBI Taxonomy" id="889268"/>
    <lineage>
        <taxon>Bacteria</taxon>
        <taxon>Pseudomonadati</taxon>
        <taxon>Myxococcota</taxon>
        <taxon>Polyangia</taxon>
        <taxon>Nannocystales</taxon>
        <taxon>Nannocystaceae</taxon>
        <taxon>Nannocystis</taxon>
    </lineage>
</organism>
<evidence type="ECO:0000256" key="4">
    <source>
        <dbReference type="ARBA" id="ARBA00022840"/>
    </source>
</evidence>
<keyword evidence="7" id="KW-0723">Serine/threonine-protein kinase</keyword>
<dbReference type="EMBL" id="JAIRAU010000001">
    <property type="protein sequence ID" value="MBZ5708617.1"/>
    <property type="molecule type" value="Genomic_DNA"/>
</dbReference>
<dbReference type="SMART" id="SM00220">
    <property type="entry name" value="S_TKc"/>
    <property type="match status" value="2"/>
</dbReference>
<evidence type="ECO:0000256" key="1">
    <source>
        <dbReference type="ARBA" id="ARBA00022679"/>
    </source>
</evidence>
<dbReference type="GO" id="GO:0004674">
    <property type="term" value="F:protein serine/threonine kinase activity"/>
    <property type="evidence" value="ECO:0007669"/>
    <property type="project" value="UniProtKB-KW"/>
</dbReference>
<evidence type="ECO:0000256" key="2">
    <source>
        <dbReference type="ARBA" id="ARBA00022741"/>
    </source>
</evidence>
<dbReference type="Pfam" id="PF00069">
    <property type="entry name" value="Pkinase"/>
    <property type="match status" value="2"/>
</dbReference>
<dbReference type="SUPFAM" id="SSF56112">
    <property type="entry name" value="Protein kinase-like (PK-like)"/>
    <property type="match status" value="2"/>
</dbReference>
<evidence type="ECO:0000256" key="3">
    <source>
        <dbReference type="ARBA" id="ARBA00022777"/>
    </source>
</evidence>
<feature type="domain" description="Protein kinase" evidence="6">
    <location>
        <begin position="331"/>
        <end position="606"/>
    </location>
</feature>
<keyword evidence="3 7" id="KW-0418">Kinase</keyword>
<feature type="region of interest" description="Disordered" evidence="5">
    <location>
        <begin position="669"/>
        <end position="688"/>
    </location>
</feature>
<evidence type="ECO:0000313" key="7">
    <source>
        <dbReference type="EMBL" id="MBZ5708617.1"/>
    </source>
</evidence>
<proteinExistence type="predicted"/>